<name>A0A4R6MWT2_9BURK</name>
<reference evidence="9 10" key="1">
    <citation type="submission" date="2019-03" db="EMBL/GenBank/DDBJ databases">
        <title>Genomic Encyclopedia of Type Strains, Phase IV (KMG-IV): sequencing the most valuable type-strain genomes for metagenomic binning, comparative biology and taxonomic classification.</title>
        <authorList>
            <person name="Goeker M."/>
        </authorList>
    </citation>
    <scope>NUCLEOTIDE SEQUENCE [LARGE SCALE GENOMIC DNA]</scope>
    <source>
        <strain evidence="9 10">DSM 25082</strain>
    </source>
</reference>
<feature type="binding site" evidence="8">
    <location>
        <position position="268"/>
    </location>
    <ligand>
        <name>Mg(2+)</name>
        <dbReference type="ChEBI" id="CHEBI:18420"/>
    </ligand>
</feature>
<dbReference type="NCBIfam" id="NF000658">
    <property type="entry name" value="PRK00029.1"/>
    <property type="match status" value="1"/>
</dbReference>
<evidence type="ECO:0000256" key="8">
    <source>
        <dbReference type="HAMAP-Rule" id="MF_00692"/>
    </source>
</evidence>
<dbReference type="Proteomes" id="UP000295357">
    <property type="component" value="Unassembled WGS sequence"/>
</dbReference>
<feature type="binding site" evidence="8">
    <location>
        <position position="129"/>
    </location>
    <ligand>
        <name>ATP</name>
        <dbReference type="ChEBI" id="CHEBI:30616"/>
    </ligand>
</feature>
<dbReference type="RefSeq" id="WP_133604662.1">
    <property type="nucleotide sequence ID" value="NZ_JAUFPJ010000009.1"/>
</dbReference>
<keyword evidence="7 8" id="KW-0460">Magnesium</keyword>
<dbReference type="PANTHER" id="PTHR32057:SF14">
    <property type="entry name" value="PROTEIN ADENYLYLTRANSFERASE SELO, MITOCHONDRIAL"/>
    <property type="match status" value="1"/>
</dbReference>
<comment type="function">
    <text evidence="8">Nucleotidyltransferase involved in the post-translational modification of proteins. It can catalyze the addition of adenosine monophosphate (AMP) or uridine monophosphate (UMP) to a protein, resulting in modifications known as AMPylation and UMPylation.</text>
</comment>
<keyword evidence="3 8" id="KW-0548">Nucleotidyltransferase</keyword>
<comment type="catalytic activity">
    <reaction evidence="8">
        <text>L-threonyl-[protein] + ATP = 3-O-(5'-adenylyl)-L-threonyl-[protein] + diphosphate</text>
        <dbReference type="Rhea" id="RHEA:54292"/>
        <dbReference type="Rhea" id="RHEA-COMP:11060"/>
        <dbReference type="Rhea" id="RHEA-COMP:13847"/>
        <dbReference type="ChEBI" id="CHEBI:30013"/>
        <dbReference type="ChEBI" id="CHEBI:30616"/>
        <dbReference type="ChEBI" id="CHEBI:33019"/>
        <dbReference type="ChEBI" id="CHEBI:138113"/>
        <dbReference type="EC" id="2.7.7.108"/>
    </reaction>
</comment>
<dbReference type="OrthoDB" id="9776281at2"/>
<dbReference type="EMBL" id="SNXE01000008">
    <property type="protein sequence ID" value="TDP06569.1"/>
    <property type="molecule type" value="Genomic_DNA"/>
</dbReference>
<keyword evidence="10" id="KW-1185">Reference proteome</keyword>
<evidence type="ECO:0000256" key="4">
    <source>
        <dbReference type="ARBA" id="ARBA00022723"/>
    </source>
</evidence>
<protein>
    <recommendedName>
        <fullName evidence="8">Protein nucleotidyltransferase YdiU</fullName>
        <ecNumber evidence="8">2.7.7.-</ecNumber>
    </recommendedName>
    <alternativeName>
        <fullName evidence="8">Protein adenylyltransferase YdiU</fullName>
        <ecNumber evidence="8">2.7.7.108</ecNumber>
    </alternativeName>
    <alternativeName>
        <fullName evidence="8">Protein uridylyltransferase YdiU</fullName>
        <ecNumber evidence="8">2.7.7.-</ecNumber>
    </alternativeName>
</protein>
<evidence type="ECO:0000256" key="7">
    <source>
        <dbReference type="ARBA" id="ARBA00022842"/>
    </source>
</evidence>
<evidence type="ECO:0000256" key="3">
    <source>
        <dbReference type="ARBA" id="ARBA00022695"/>
    </source>
</evidence>
<comment type="catalytic activity">
    <reaction evidence="8">
        <text>L-seryl-[protein] + UTP = O-(5'-uridylyl)-L-seryl-[protein] + diphosphate</text>
        <dbReference type="Rhea" id="RHEA:64604"/>
        <dbReference type="Rhea" id="RHEA-COMP:9863"/>
        <dbReference type="Rhea" id="RHEA-COMP:16635"/>
        <dbReference type="ChEBI" id="CHEBI:29999"/>
        <dbReference type="ChEBI" id="CHEBI:33019"/>
        <dbReference type="ChEBI" id="CHEBI:46398"/>
        <dbReference type="ChEBI" id="CHEBI:156051"/>
    </reaction>
</comment>
<feature type="binding site" evidence="8">
    <location>
        <position position="93"/>
    </location>
    <ligand>
        <name>ATP</name>
        <dbReference type="ChEBI" id="CHEBI:30616"/>
    </ligand>
</feature>
<evidence type="ECO:0000313" key="9">
    <source>
        <dbReference type="EMBL" id="TDP06569.1"/>
    </source>
</evidence>
<dbReference type="GO" id="GO:0030145">
    <property type="term" value="F:manganese ion binding"/>
    <property type="evidence" value="ECO:0007669"/>
    <property type="project" value="UniProtKB-UniRule"/>
</dbReference>
<dbReference type="HAMAP" id="MF_00692">
    <property type="entry name" value="SelO"/>
    <property type="match status" value="1"/>
</dbReference>
<dbReference type="GO" id="GO:0070733">
    <property type="term" value="F:AMPylase activity"/>
    <property type="evidence" value="ECO:0007669"/>
    <property type="project" value="UniProtKB-EC"/>
</dbReference>
<feature type="active site" description="Proton acceptor" evidence="8">
    <location>
        <position position="258"/>
    </location>
</feature>
<feature type="binding site" evidence="8">
    <location>
        <position position="268"/>
    </location>
    <ligand>
        <name>ATP</name>
        <dbReference type="ChEBI" id="CHEBI:30616"/>
    </ligand>
</feature>
<keyword evidence="8" id="KW-0464">Manganese</keyword>
<comment type="catalytic activity">
    <reaction evidence="8">
        <text>L-tyrosyl-[protein] + ATP = O-(5'-adenylyl)-L-tyrosyl-[protein] + diphosphate</text>
        <dbReference type="Rhea" id="RHEA:54288"/>
        <dbReference type="Rhea" id="RHEA-COMP:10136"/>
        <dbReference type="Rhea" id="RHEA-COMP:13846"/>
        <dbReference type="ChEBI" id="CHEBI:30616"/>
        <dbReference type="ChEBI" id="CHEBI:33019"/>
        <dbReference type="ChEBI" id="CHEBI:46858"/>
        <dbReference type="ChEBI" id="CHEBI:83624"/>
        <dbReference type="EC" id="2.7.7.108"/>
    </reaction>
</comment>
<dbReference type="EC" id="2.7.7.-" evidence="8"/>
<feature type="binding site" evidence="8">
    <location>
        <position position="179"/>
    </location>
    <ligand>
        <name>ATP</name>
        <dbReference type="ChEBI" id="CHEBI:30616"/>
    </ligand>
</feature>
<feature type="binding site" evidence="8">
    <location>
        <position position="186"/>
    </location>
    <ligand>
        <name>ATP</name>
        <dbReference type="ChEBI" id="CHEBI:30616"/>
    </ligand>
</feature>
<dbReference type="GO" id="GO:0005524">
    <property type="term" value="F:ATP binding"/>
    <property type="evidence" value="ECO:0007669"/>
    <property type="project" value="UniProtKB-UniRule"/>
</dbReference>
<dbReference type="PANTHER" id="PTHR32057">
    <property type="entry name" value="PROTEIN ADENYLYLTRANSFERASE SELO, MITOCHONDRIAL"/>
    <property type="match status" value="1"/>
</dbReference>
<comment type="catalytic activity">
    <reaction evidence="8">
        <text>L-seryl-[protein] + ATP = 3-O-(5'-adenylyl)-L-seryl-[protein] + diphosphate</text>
        <dbReference type="Rhea" id="RHEA:58120"/>
        <dbReference type="Rhea" id="RHEA-COMP:9863"/>
        <dbReference type="Rhea" id="RHEA-COMP:15073"/>
        <dbReference type="ChEBI" id="CHEBI:29999"/>
        <dbReference type="ChEBI" id="CHEBI:30616"/>
        <dbReference type="ChEBI" id="CHEBI:33019"/>
        <dbReference type="ChEBI" id="CHEBI:142516"/>
        <dbReference type="EC" id="2.7.7.108"/>
    </reaction>
</comment>
<comment type="cofactor">
    <cofactor evidence="8">
        <name>Mg(2+)</name>
        <dbReference type="ChEBI" id="CHEBI:18420"/>
    </cofactor>
    <cofactor evidence="8">
        <name>Mn(2+)</name>
        <dbReference type="ChEBI" id="CHEBI:29035"/>
    </cofactor>
</comment>
<keyword evidence="6 8" id="KW-0067">ATP-binding</keyword>
<comment type="catalytic activity">
    <reaction evidence="8">
        <text>L-tyrosyl-[protein] + UTP = O-(5'-uridylyl)-L-tyrosyl-[protein] + diphosphate</text>
        <dbReference type="Rhea" id="RHEA:83887"/>
        <dbReference type="Rhea" id="RHEA-COMP:10136"/>
        <dbReference type="Rhea" id="RHEA-COMP:20238"/>
        <dbReference type="ChEBI" id="CHEBI:33019"/>
        <dbReference type="ChEBI" id="CHEBI:46398"/>
        <dbReference type="ChEBI" id="CHEBI:46858"/>
        <dbReference type="ChEBI" id="CHEBI:90602"/>
    </reaction>
</comment>
<feature type="binding site" evidence="8">
    <location>
        <position position="259"/>
    </location>
    <ligand>
        <name>Mg(2+)</name>
        <dbReference type="ChEBI" id="CHEBI:18420"/>
    </ligand>
</feature>
<dbReference type="EC" id="2.7.7.108" evidence="8"/>
<gene>
    <name evidence="8" type="primary">ydiU</name>
    <name evidence="8" type="synonym">selO</name>
    <name evidence="9" type="ORF">DFR39_10837</name>
</gene>
<keyword evidence="2 8" id="KW-0808">Transferase</keyword>
<evidence type="ECO:0000256" key="1">
    <source>
        <dbReference type="ARBA" id="ARBA00009747"/>
    </source>
</evidence>
<keyword evidence="4 8" id="KW-0479">Metal-binding</keyword>
<dbReference type="Pfam" id="PF02696">
    <property type="entry name" value="SelO"/>
    <property type="match status" value="1"/>
</dbReference>
<evidence type="ECO:0000256" key="2">
    <source>
        <dbReference type="ARBA" id="ARBA00022679"/>
    </source>
</evidence>
<organism evidence="9 10">
    <name type="scientific">Roseateles asaccharophilus</name>
    <dbReference type="NCBI Taxonomy" id="582607"/>
    <lineage>
        <taxon>Bacteria</taxon>
        <taxon>Pseudomonadati</taxon>
        <taxon>Pseudomonadota</taxon>
        <taxon>Betaproteobacteria</taxon>
        <taxon>Burkholderiales</taxon>
        <taxon>Sphaerotilaceae</taxon>
        <taxon>Roseateles</taxon>
    </lineage>
</organism>
<comment type="caution">
    <text evidence="9">The sequence shown here is derived from an EMBL/GenBank/DDBJ whole genome shotgun (WGS) entry which is preliminary data.</text>
</comment>
<feature type="binding site" evidence="8">
    <location>
        <position position="128"/>
    </location>
    <ligand>
        <name>ATP</name>
        <dbReference type="ChEBI" id="CHEBI:30616"/>
    </ligand>
</feature>
<accession>A0A4R6MWT2</accession>
<proteinExistence type="inferred from homology"/>
<dbReference type="InterPro" id="IPR003846">
    <property type="entry name" value="SelO"/>
</dbReference>
<evidence type="ECO:0000256" key="6">
    <source>
        <dbReference type="ARBA" id="ARBA00022840"/>
    </source>
</evidence>
<keyword evidence="5 8" id="KW-0547">Nucleotide-binding</keyword>
<feature type="binding site" evidence="8">
    <location>
        <position position="116"/>
    </location>
    <ligand>
        <name>ATP</name>
        <dbReference type="ChEBI" id="CHEBI:30616"/>
    </ligand>
</feature>
<dbReference type="AlphaFoldDB" id="A0A4R6MWT2"/>
<evidence type="ECO:0000256" key="5">
    <source>
        <dbReference type="ARBA" id="ARBA00022741"/>
    </source>
</evidence>
<comment type="catalytic activity">
    <reaction evidence="8">
        <text>L-histidyl-[protein] + UTP = N(tele)-(5'-uridylyl)-L-histidyl-[protein] + diphosphate</text>
        <dbReference type="Rhea" id="RHEA:83891"/>
        <dbReference type="Rhea" id="RHEA-COMP:9745"/>
        <dbReference type="Rhea" id="RHEA-COMP:20239"/>
        <dbReference type="ChEBI" id="CHEBI:29979"/>
        <dbReference type="ChEBI" id="CHEBI:33019"/>
        <dbReference type="ChEBI" id="CHEBI:46398"/>
        <dbReference type="ChEBI" id="CHEBI:233474"/>
    </reaction>
</comment>
<feature type="binding site" evidence="8">
    <location>
        <position position="96"/>
    </location>
    <ligand>
        <name>ATP</name>
        <dbReference type="ChEBI" id="CHEBI:30616"/>
    </ligand>
</feature>
<feature type="binding site" evidence="8">
    <location>
        <position position="95"/>
    </location>
    <ligand>
        <name>ATP</name>
        <dbReference type="ChEBI" id="CHEBI:30616"/>
    </ligand>
</feature>
<comment type="similarity">
    <text evidence="1 8">Belongs to the SELO family.</text>
</comment>
<sequence length="501" mass="54345">MSDVHATPPIPFTNDFARELPEAGIAWQPLAAPQPSWLHFNAPLALELGLDAERLGGADGLDWFSGQVLPPGAQPVAQAYAGHQFGGFSPQLGDGRALLLGDALSPSGRRYDLAFKGSGPTPFARRGDGKAAVAPVLRELVMGEALHALGVPSTRVLAAVRTGDWVRRERALPGAVLTRVAASHLRVGSFELFAARQDRGTLSKLLAHALRRHDADLIGQGSEAELALAWLDRVQQRQARLVAQWLGVGFIHGVMNTDNMTISGETIDFGPCAMLEAYEPGAVFSSIDERGRYAYGRQPSIAQWNLARLAESLLPLLGEDSERAIAEATAVIDRFPAQFGAAWHQVFAAKLGLRRLPEDDASLAEDFLALLEAAEADFTLGFHALAELVPRQDGTERVHPLLLDAPAWQTWQQRWHVALLRAGESVEQQRERLLSANPWLIPRNHQVEAVLAAASDASDLAPLARLLAAVREPYSQRADRADLAAPAAREFTARYRTFCGT</sequence>
<evidence type="ECO:0000313" key="10">
    <source>
        <dbReference type="Proteomes" id="UP000295357"/>
    </source>
</evidence>
<dbReference type="GO" id="GO:0000287">
    <property type="term" value="F:magnesium ion binding"/>
    <property type="evidence" value="ECO:0007669"/>
    <property type="project" value="UniProtKB-UniRule"/>
</dbReference>